<evidence type="ECO:0000313" key="3">
    <source>
        <dbReference type="Proteomes" id="UP001281656"/>
    </source>
</evidence>
<feature type="domain" description="Right handed beta helix" evidence="1">
    <location>
        <begin position="135"/>
        <end position="312"/>
    </location>
</feature>
<dbReference type="InterPro" id="IPR039448">
    <property type="entry name" value="Beta_helix"/>
</dbReference>
<dbReference type="Gene3D" id="2.160.20.10">
    <property type="entry name" value="Single-stranded right-handed beta-helix, Pectin lyase-like"/>
    <property type="match status" value="1"/>
</dbReference>
<dbReference type="SUPFAM" id="SSF51126">
    <property type="entry name" value="Pectin lyase-like"/>
    <property type="match status" value="1"/>
</dbReference>
<dbReference type="InterPro" id="IPR012334">
    <property type="entry name" value="Pectin_lyas_fold"/>
</dbReference>
<dbReference type="Gene3D" id="3.40.50.12090">
    <property type="match status" value="2"/>
</dbReference>
<dbReference type="InterPro" id="IPR006626">
    <property type="entry name" value="PbH1"/>
</dbReference>
<dbReference type="Pfam" id="PF04122">
    <property type="entry name" value="CW_binding_2"/>
    <property type="match status" value="3"/>
</dbReference>
<reference evidence="2 3" key="1">
    <citation type="submission" date="2023-04" db="EMBL/GenBank/DDBJ databases">
        <title>Clostridium tannerae sp. nov., isolated from the fecal material of an alpaca.</title>
        <authorList>
            <person name="Miller S."/>
            <person name="Hendry M."/>
            <person name="King J."/>
            <person name="Sankaranarayanan K."/>
            <person name="Lawson P.A."/>
        </authorList>
    </citation>
    <scope>NUCLEOTIDE SEQUENCE [LARGE SCALE GENOMIC DNA]</scope>
    <source>
        <strain evidence="2 3">A1-XYC3</strain>
    </source>
</reference>
<dbReference type="PANTHER" id="PTHR30032">
    <property type="entry name" value="N-ACETYLMURAMOYL-L-ALANINE AMIDASE-RELATED"/>
    <property type="match status" value="1"/>
</dbReference>
<comment type="caution">
    <text evidence="2">The sequence shown here is derived from an EMBL/GenBank/DDBJ whole genome shotgun (WGS) entry which is preliminary data.</text>
</comment>
<protein>
    <submittedName>
        <fullName evidence="2">Cell wall-binding repeat-containing protein</fullName>
    </submittedName>
</protein>
<evidence type="ECO:0000313" key="2">
    <source>
        <dbReference type="EMBL" id="MDW8799987.1"/>
    </source>
</evidence>
<gene>
    <name evidence="2" type="ORF">P8V03_02325</name>
</gene>
<sequence>MNKRLKKVMGFAIVLAVTLCSVSFGSLEKVSERKVYAETSGKTYYVSQSGGYGSDELGSISNPFTSIQEGINRLQPGDTLLIRGGTYHETTDVTKGFQKDGSENAWITIKNYPGEEVIMDGGYRLNWAGKNAPDAITFNGVSYWKVEGIKMTEYTGAGIYITGNSSHIEMNDLTIWNIDYPTYRSLGTSGIQGENSSYCTVRNSNIYNIGLKVNKPKDHGIYIGYGASNWIFEGNKIHDNAGAAIQMYGEPNGGSNSTVQNNHLYNNHAYGLAIGSKATNNYINNNVFYGNTFDDVYMLEGAVKNYFRNNLFLSANSNYNVQLSDESSIDNSFDNNIYYKANGIPVNRYDKTLKFDEWKAYAQEYSGRYINSGNEAEALISSWSPVSGKKYTSSRLSGLDRFETARKIAEGFNNGAVGSVVITSGYNFPNALSGSVLAKKLNAPILLAGNSSSENSNALQYVNTHLNKDGTVYILGNSEEIKEEVVRELNNLGYGNVKRLSGSSKYDTIKVINDEIDAAEGTPIVVAGGNAFADGLSISTIAASKGYPIVLTDAGTLSKEALDTIKKVKPSKVYIVGGAGVVSENIKEQIKTTAGLSENNITRIWGQDRYETSLNIAKHFELKSDTVTFASGENFPDALSGSVYAAKCSAPVILVSNDIKKQKAYVDSKEYLSQVIFGGTGVISDTVKANLIK</sequence>
<dbReference type="Proteomes" id="UP001281656">
    <property type="component" value="Unassembled WGS sequence"/>
</dbReference>
<proteinExistence type="predicted"/>
<organism evidence="2 3">
    <name type="scientific">Clostridium tanneri</name>
    <dbReference type="NCBI Taxonomy" id="3037988"/>
    <lineage>
        <taxon>Bacteria</taxon>
        <taxon>Bacillati</taxon>
        <taxon>Bacillota</taxon>
        <taxon>Clostridia</taxon>
        <taxon>Eubacteriales</taxon>
        <taxon>Clostridiaceae</taxon>
        <taxon>Clostridium</taxon>
    </lineage>
</organism>
<accession>A0ABU4JPE7</accession>
<dbReference type="InterPro" id="IPR007253">
    <property type="entry name" value="Cell_wall-bd_2"/>
</dbReference>
<dbReference type="RefSeq" id="WP_318796624.1">
    <property type="nucleotide sequence ID" value="NZ_JARUJP010000001.1"/>
</dbReference>
<dbReference type="InterPro" id="IPR011050">
    <property type="entry name" value="Pectin_lyase_fold/virulence"/>
</dbReference>
<dbReference type="SMART" id="SM00710">
    <property type="entry name" value="PbH1"/>
    <property type="match status" value="5"/>
</dbReference>
<dbReference type="InterPro" id="IPR051922">
    <property type="entry name" value="Bact_Sporulation_Assoc"/>
</dbReference>
<dbReference type="PANTHER" id="PTHR30032:SF8">
    <property type="entry name" value="GERMINATION-SPECIFIC N-ACETYLMURAMOYL-L-ALANINE AMIDASE"/>
    <property type="match status" value="1"/>
</dbReference>
<keyword evidence="3" id="KW-1185">Reference proteome</keyword>
<evidence type="ECO:0000259" key="1">
    <source>
        <dbReference type="Pfam" id="PF13229"/>
    </source>
</evidence>
<dbReference type="EMBL" id="JARUJP010000001">
    <property type="protein sequence ID" value="MDW8799987.1"/>
    <property type="molecule type" value="Genomic_DNA"/>
</dbReference>
<name>A0ABU4JPE7_9CLOT</name>
<dbReference type="Pfam" id="PF13229">
    <property type="entry name" value="Beta_helix"/>
    <property type="match status" value="1"/>
</dbReference>